<evidence type="ECO:0000313" key="2">
    <source>
        <dbReference type="EMBL" id="MBA8957678.1"/>
    </source>
</evidence>
<name>A0A7W3M0D4_ACTNM</name>
<comment type="caution">
    <text evidence="2">The sequence shown here is derived from an EMBL/GenBank/DDBJ whole genome shotgun (WGS) entry which is preliminary data.</text>
</comment>
<reference evidence="2 3" key="1">
    <citation type="submission" date="2020-08" db="EMBL/GenBank/DDBJ databases">
        <title>Genomic Encyclopedia of Type Strains, Phase IV (KMG-IV): sequencing the most valuable type-strain genomes for metagenomic binning, comparative biology and taxonomic classification.</title>
        <authorList>
            <person name="Goeker M."/>
        </authorList>
    </citation>
    <scope>NUCLEOTIDE SEQUENCE [LARGE SCALE GENOMIC DNA]</scope>
    <source>
        <strain evidence="2 3">DSM 44197</strain>
    </source>
</reference>
<feature type="region of interest" description="Disordered" evidence="1">
    <location>
        <begin position="1"/>
        <end position="72"/>
    </location>
</feature>
<protein>
    <submittedName>
        <fullName evidence="2">Uncharacterized protein</fullName>
    </submittedName>
</protein>
<evidence type="ECO:0000256" key="1">
    <source>
        <dbReference type="SAM" id="MobiDB-lite"/>
    </source>
</evidence>
<dbReference type="EMBL" id="JACJIA010000028">
    <property type="protein sequence ID" value="MBA8957678.1"/>
    <property type="molecule type" value="Genomic_DNA"/>
</dbReference>
<accession>A0A7W3M0D4</accession>
<organism evidence="2 3">
    <name type="scientific">Actinomadura namibiensis</name>
    <dbReference type="NCBI Taxonomy" id="182080"/>
    <lineage>
        <taxon>Bacteria</taxon>
        <taxon>Bacillati</taxon>
        <taxon>Actinomycetota</taxon>
        <taxon>Actinomycetes</taxon>
        <taxon>Streptosporangiales</taxon>
        <taxon>Thermomonosporaceae</taxon>
        <taxon>Actinomadura</taxon>
    </lineage>
</organism>
<proteinExistence type="predicted"/>
<keyword evidence="3" id="KW-1185">Reference proteome</keyword>
<dbReference type="AlphaFoldDB" id="A0A7W3M0D4"/>
<feature type="compositionally biased region" description="Basic and acidic residues" evidence="1">
    <location>
        <begin position="32"/>
        <end position="46"/>
    </location>
</feature>
<feature type="compositionally biased region" description="Basic and acidic residues" evidence="1">
    <location>
        <begin position="60"/>
        <end position="72"/>
    </location>
</feature>
<dbReference type="Proteomes" id="UP000572680">
    <property type="component" value="Unassembled WGS sequence"/>
</dbReference>
<sequence>MILAPGGTPSAPGWGRPSAVRRGPHRILGPLHRPDDESTRKQREGDIEFPMNGRPFLAVPEKDMKNVRKEPP</sequence>
<evidence type="ECO:0000313" key="3">
    <source>
        <dbReference type="Proteomes" id="UP000572680"/>
    </source>
</evidence>
<gene>
    <name evidence="2" type="ORF">HNR61_009373</name>
</gene>